<sequence length="354" mass="39838">MAHPTVIILDEHRPISTLQAEQVNELWRAEEAVIHDVAQRLSEVRALAYAEDVLIAIGSLHLMNHNATGKPVYACAAIVSSEFRSQGLATDIYQSIIESAEEQFDAGTDTSAIGIFIEWQAAVVRTWEETICSFSFEHSKQQRPMQFNLTGITEDGLPQYVYYFKNASLFTKGPVFEDERNLDSGQSATSDLSFCWQSLTHQEQEAVTDLWLSHGVIKDRESCQRRLPDVAGLARIGENIVGIASVFKAPYEPANAMFMGYRSFVSPDARGGFTATRLLKHTYSEFNRIYGESNTIDNMHGMAYVLQNDKLNRYVHKPMGPDVGSFLIGYINDMQMRVKYFDGAKARLHRDTSN</sequence>
<comment type="caution">
    <text evidence="2">The sequence shown here is derived from an EMBL/GenBank/DDBJ whole genome shotgun (WGS) entry which is preliminary data.</text>
</comment>
<dbReference type="PROSITE" id="PS51186">
    <property type="entry name" value="GNAT"/>
    <property type="match status" value="1"/>
</dbReference>
<evidence type="ECO:0000259" key="1">
    <source>
        <dbReference type="PROSITE" id="PS51186"/>
    </source>
</evidence>
<reference evidence="2" key="1">
    <citation type="submission" date="2019-02" db="EMBL/GenBank/DDBJ databases">
        <authorList>
            <person name="Li S.-H."/>
        </authorList>
    </citation>
    <scope>NUCLEOTIDE SEQUENCE</scope>
    <source>
        <strain evidence="2">IMCC8485</strain>
    </source>
</reference>
<protein>
    <recommendedName>
        <fullName evidence="1">N-acetyltransferase domain-containing protein</fullName>
    </recommendedName>
</protein>
<dbReference type="EMBL" id="SHNP01000001">
    <property type="protein sequence ID" value="MCX2972348.1"/>
    <property type="molecule type" value="Genomic_DNA"/>
</dbReference>
<accession>A0ABT3SQT5</accession>
<dbReference type="Proteomes" id="UP001143307">
    <property type="component" value="Unassembled WGS sequence"/>
</dbReference>
<feature type="domain" description="N-acetyltransferase" evidence="1">
    <location>
        <begin position="10"/>
        <end position="168"/>
    </location>
</feature>
<dbReference type="InterPro" id="IPR000182">
    <property type="entry name" value="GNAT_dom"/>
</dbReference>
<evidence type="ECO:0000313" key="3">
    <source>
        <dbReference type="Proteomes" id="UP001143307"/>
    </source>
</evidence>
<evidence type="ECO:0000313" key="2">
    <source>
        <dbReference type="EMBL" id="MCX2972348.1"/>
    </source>
</evidence>
<dbReference type="RefSeq" id="WP_279251373.1">
    <property type="nucleotide sequence ID" value="NZ_SHNP01000001.1"/>
</dbReference>
<name>A0ABT3SQT5_9GAMM</name>
<gene>
    <name evidence="2" type="ORF">EYC87_01940</name>
</gene>
<proteinExistence type="predicted"/>
<keyword evidence="3" id="KW-1185">Reference proteome</keyword>
<organism evidence="2 3">
    <name type="scientific">Candidatus Seongchinamella marina</name>
    <dbReference type="NCBI Taxonomy" id="2518990"/>
    <lineage>
        <taxon>Bacteria</taxon>
        <taxon>Pseudomonadati</taxon>
        <taxon>Pseudomonadota</taxon>
        <taxon>Gammaproteobacteria</taxon>
        <taxon>Cellvibrionales</taxon>
        <taxon>Halieaceae</taxon>
        <taxon>Seongchinamella</taxon>
    </lineage>
</organism>